<protein>
    <submittedName>
        <fullName evidence="2">Uncharacterized protein</fullName>
    </submittedName>
</protein>
<gene>
    <name evidence="2" type="ORF">PCOR1329_LOCUS12311</name>
</gene>
<dbReference type="Proteomes" id="UP001189429">
    <property type="component" value="Unassembled WGS sequence"/>
</dbReference>
<feature type="compositionally biased region" description="Low complexity" evidence="1">
    <location>
        <begin position="14"/>
        <end position="44"/>
    </location>
</feature>
<evidence type="ECO:0000313" key="2">
    <source>
        <dbReference type="EMBL" id="CAK0805903.1"/>
    </source>
</evidence>
<evidence type="ECO:0000256" key="1">
    <source>
        <dbReference type="SAM" id="MobiDB-lite"/>
    </source>
</evidence>
<name>A0ABN9QPM2_9DINO</name>
<keyword evidence="3" id="KW-1185">Reference proteome</keyword>
<organism evidence="2 3">
    <name type="scientific">Prorocentrum cordatum</name>
    <dbReference type="NCBI Taxonomy" id="2364126"/>
    <lineage>
        <taxon>Eukaryota</taxon>
        <taxon>Sar</taxon>
        <taxon>Alveolata</taxon>
        <taxon>Dinophyceae</taxon>
        <taxon>Prorocentrales</taxon>
        <taxon>Prorocentraceae</taxon>
        <taxon>Prorocentrum</taxon>
    </lineage>
</organism>
<dbReference type="EMBL" id="CAUYUJ010003584">
    <property type="protein sequence ID" value="CAK0805903.1"/>
    <property type="molecule type" value="Genomic_DNA"/>
</dbReference>
<proteinExistence type="predicted"/>
<feature type="non-terminal residue" evidence="2">
    <location>
        <position position="1"/>
    </location>
</feature>
<feature type="region of interest" description="Disordered" evidence="1">
    <location>
        <begin position="228"/>
        <end position="257"/>
    </location>
</feature>
<evidence type="ECO:0000313" key="3">
    <source>
        <dbReference type="Proteomes" id="UP001189429"/>
    </source>
</evidence>
<reference evidence="2" key="1">
    <citation type="submission" date="2023-10" db="EMBL/GenBank/DDBJ databases">
        <authorList>
            <person name="Chen Y."/>
            <person name="Shah S."/>
            <person name="Dougan E. K."/>
            <person name="Thang M."/>
            <person name="Chan C."/>
        </authorList>
    </citation>
    <scope>NUCLEOTIDE SEQUENCE [LARGE SCALE GENOMIC DNA]</scope>
</reference>
<feature type="region of interest" description="Disordered" evidence="1">
    <location>
        <begin position="1"/>
        <end position="52"/>
    </location>
</feature>
<accession>A0ABN9QPM2</accession>
<feature type="compositionally biased region" description="Basic and acidic residues" evidence="1">
    <location>
        <begin position="1"/>
        <end position="13"/>
    </location>
</feature>
<feature type="non-terminal residue" evidence="2">
    <location>
        <position position="257"/>
    </location>
</feature>
<sequence>REVRRAELAREVGRAGARPQRQRAAADGRACGPPRAGRAGQRGPQLPPRHHAGLARDKLTSGAEPLQSNFQPSYQMLCALLQAWTPRQLKATVRGSFAAFLGALEAEAGPSTTPWRSCRERGLRMRRMAAARELRGLRAQLGSFEQASQVEEYARLAADVRKLEHQLELERGRQACSAALFKQLGEQLGDGDLDESDGLVKVFRNLSEMKEETEDLSQEEAALEQAREALRGHPLHDSPEVRRLAEAADRRRELRRR</sequence>
<comment type="caution">
    <text evidence="2">The sequence shown here is derived from an EMBL/GenBank/DDBJ whole genome shotgun (WGS) entry which is preliminary data.</text>
</comment>